<dbReference type="Gene3D" id="3.55.40.20">
    <property type="entry name" value="Iron/manganese superoxide dismutase, C-terminal domain"/>
    <property type="match status" value="1"/>
</dbReference>
<evidence type="ECO:0000259" key="6">
    <source>
        <dbReference type="Pfam" id="PF00081"/>
    </source>
</evidence>
<evidence type="ECO:0000313" key="8">
    <source>
        <dbReference type="EMBL" id="BDT04208.1"/>
    </source>
</evidence>
<reference evidence="8 9" key="1">
    <citation type="journal article" date="2022" name="Front. Microbiol.">
        <title>Male-killing mechanisms vary between Spiroplasma species.</title>
        <authorList>
            <person name="Arai H."/>
            <person name="Inoue M."/>
            <person name="Kageyama D."/>
        </authorList>
    </citation>
    <scope>NUCLEOTIDE SEQUENCE [LARGE SCALE GENOMIC DNA]</scope>
    <source>
        <strain evidence="9">sHm</strain>
    </source>
</reference>
<evidence type="ECO:0000313" key="9">
    <source>
        <dbReference type="Proteomes" id="UP001163387"/>
    </source>
</evidence>
<dbReference type="PIRSF" id="PIRSF000349">
    <property type="entry name" value="SODismutase"/>
    <property type="match status" value="1"/>
</dbReference>
<keyword evidence="3 5" id="KW-0479">Metal-binding</keyword>
<feature type="domain" description="Manganese/iron superoxide dismutase C-terminal" evidence="7">
    <location>
        <begin position="120"/>
        <end position="218"/>
    </location>
</feature>
<name>A0ABM8BWE4_9MOLU</name>
<evidence type="ECO:0000259" key="7">
    <source>
        <dbReference type="Pfam" id="PF02777"/>
    </source>
</evidence>
<evidence type="ECO:0000256" key="2">
    <source>
        <dbReference type="ARBA" id="ARBA00012682"/>
    </source>
</evidence>
<protein>
    <recommendedName>
        <fullName evidence="2 5">Superoxide dismutase</fullName>
        <ecNumber evidence="2 5">1.15.1.1</ecNumber>
    </recommendedName>
</protein>
<dbReference type="SUPFAM" id="SSF54719">
    <property type="entry name" value="Fe,Mn superoxide dismutase (SOD), C-terminal domain"/>
    <property type="match status" value="1"/>
</dbReference>
<dbReference type="InterPro" id="IPR036314">
    <property type="entry name" value="SOD_C_sf"/>
</dbReference>
<evidence type="ECO:0000256" key="4">
    <source>
        <dbReference type="ARBA" id="ARBA00023002"/>
    </source>
</evidence>
<keyword evidence="4 5" id="KW-0560">Oxidoreductase</keyword>
<dbReference type="PRINTS" id="PR01703">
    <property type="entry name" value="MNSODISMTASE"/>
</dbReference>
<dbReference type="InterPro" id="IPR001189">
    <property type="entry name" value="Mn/Fe_SOD"/>
</dbReference>
<comment type="catalytic activity">
    <reaction evidence="5">
        <text>2 superoxide + 2 H(+) = H2O2 + O2</text>
        <dbReference type="Rhea" id="RHEA:20696"/>
        <dbReference type="ChEBI" id="CHEBI:15378"/>
        <dbReference type="ChEBI" id="CHEBI:15379"/>
        <dbReference type="ChEBI" id="CHEBI:16240"/>
        <dbReference type="ChEBI" id="CHEBI:18421"/>
        <dbReference type="EC" id="1.15.1.1"/>
    </reaction>
</comment>
<dbReference type="InterPro" id="IPR036324">
    <property type="entry name" value="Mn/Fe_SOD_N_sf"/>
</dbReference>
<dbReference type="SUPFAM" id="SSF46609">
    <property type="entry name" value="Fe,Mn superoxide dismutase (SOD), N-terminal domain"/>
    <property type="match status" value="1"/>
</dbReference>
<accession>A0ABM8BWE4</accession>
<evidence type="ECO:0000256" key="3">
    <source>
        <dbReference type="ARBA" id="ARBA00022723"/>
    </source>
</evidence>
<keyword evidence="9" id="KW-1185">Reference proteome</keyword>
<sequence>MPKYKINIIDLPYNYDALEPYISQETIKHHYEELHKKYLTSLKLVMDKHPKVFSDYNLETKGELNRLLSNYCKLEDICEDKETCNVKKLQSSIRQFGGGVINHNLFFSLLGKNKGFNEKSAIGKAIINRFESYEKFEAALTKTAMDIFGSGWAWLVIDNNGTLRLYKTFNQDNPWFLNMYPLIAIDVWEHAHYLQYKNEHEKYLQALLKVINWEQVNNNYQEYLNEKNKK</sequence>
<comment type="similarity">
    <text evidence="1 5">Belongs to the iron/manganese superoxide dismutase family.</text>
</comment>
<dbReference type="EMBL" id="AP026933">
    <property type="protein sequence ID" value="BDT04208.1"/>
    <property type="molecule type" value="Genomic_DNA"/>
</dbReference>
<dbReference type="Pfam" id="PF00081">
    <property type="entry name" value="Sod_Fe_N"/>
    <property type="match status" value="1"/>
</dbReference>
<evidence type="ECO:0000256" key="5">
    <source>
        <dbReference type="RuleBase" id="RU000414"/>
    </source>
</evidence>
<gene>
    <name evidence="8" type="primary">sodA</name>
    <name evidence="8" type="ORF">SHM_18540</name>
</gene>
<organism evidence="8 9">
    <name type="scientific">Spiroplasma ixodetis</name>
    <dbReference type="NCBI Taxonomy" id="2141"/>
    <lineage>
        <taxon>Bacteria</taxon>
        <taxon>Bacillati</taxon>
        <taxon>Mycoplasmatota</taxon>
        <taxon>Mollicutes</taxon>
        <taxon>Entomoplasmatales</taxon>
        <taxon>Spiroplasmataceae</taxon>
        <taxon>Spiroplasma</taxon>
    </lineage>
</organism>
<dbReference type="InterPro" id="IPR019831">
    <property type="entry name" value="Mn/Fe_SOD_N"/>
</dbReference>
<dbReference type="EC" id="1.15.1.1" evidence="2 5"/>
<dbReference type="Proteomes" id="UP001163387">
    <property type="component" value="Chromosome"/>
</dbReference>
<dbReference type="PANTHER" id="PTHR43595:SF2">
    <property type="entry name" value="SMALL RIBOSOMAL SUBUNIT PROTEIN MS42"/>
    <property type="match status" value="1"/>
</dbReference>
<dbReference type="RefSeq" id="WP_281748082.1">
    <property type="nucleotide sequence ID" value="NZ_AP026933.1"/>
</dbReference>
<dbReference type="Gene3D" id="1.10.287.990">
    <property type="entry name" value="Fe,Mn superoxide dismutase (SOD) domain"/>
    <property type="match status" value="1"/>
</dbReference>
<proteinExistence type="inferred from homology"/>
<dbReference type="Pfam" id="PF02777">
    <property type="entry name" value="Sod_Fe_C"/>
    <property type="match status" value="1"/>
</dbReference>
<evidence type="ECO:0000256" key="1">
    <source>
        <dbReference type="ARBA" id="ARBA00008714"/>
    </source>
</evidence>
<dbReference type="InterPro" id="IPR019832">
    <property type="entry name" value="Mn/Fe_SOD_C"/>
</dbReference>
<dbReference type="PANTHER" id="PTHR43595">
    <property type="entry name" value="37S RIBOSOMAL PROTEIN S26, MITOCHONDRIAL"/>
    <property type="match status" value="1"/>
</dbReference>
<comment type="function">
    <text evidence="5">Destroys radicals which are normally produced within the cells and which are toxic to biological systems.</text>
</comment>
<feature type="domain" description="Manganese/iron superoxide dismutase N-terminal" evidence="6">
    <location>
        <begin position="8"/>
        <end position="110"/>
    </location>
</feature>